<dbReference type="GO" id="GO:0005524">
    <property type="term" value="F:ATP binding"/>
    <property type="evidence" value="ECO:0007669"/>
    <property type="project" value="UniProtKB-KW"/>
</dbReference>
<sequence length="1051" mass="114755">MDAAVVGARLASSVVGPLVKRLFVTEGPGAGLVDRPVRVSGLVSFRGEKRTLTEPDLLRVAEELVRRAARDLGPHEAPEAGVCDRVAERVTRALSGLGETELTDVDAVAMGHVRFARALHERAAAHVGVPLDDGDEDEAALYHRVLHTACLHVLNFFTQRSTFVARSLAAQSQRLREIVTLVDVLIDRLPSQSAQDAAFERQYARHLAAKHGRVTIYGIDLREAHEWPLDAAYLSLEARSAADGPPEAADTPDAPDGRAAPADPRPVEQALAGHRRVLLRGIAGSGKTTLVQWLAVTTARQEELTGRLAHLVGRVPFVLPLRTLTRAGERLPVPAGFLSAVTSPLSGSQPPGWADRVLAAGRGVLLVDGIDEVPAYEREHTRRWLRDLLSAFPGNLFLVTSRPSAVREHWLGTDDFTELSLSPMRPADVEVFVRRWHQAARAGQGLADDLVASVRAKPDLARLATNPLMCGLICALHRERRGFLPRGRKALYDAALSMLLERRDRERDMHRAGAIELDEESQVELLQKLAYWLIRNGRSEMAQEDAHGLLARVLPAMPHAAGQGSVEEVFRHLLIRSGLLREPAAGRVDFVHRTFQDYLGARAAVEERDFDLLVQHAHVDQWEDVLRMAVAHARPDERGRLLRGLVERGDGEPQYRTRLHLLAMACLEHATKLDPAVRSAVEDRARELIPPRSADEAKELAEVGPVVLELLPGPEGLEADEVSAVAQTASEIGGDAALGLLTRYRTARPALPHLGQRWDRFDTDAYARDIVRHLAGASAGYITVRSADELDHLSRMRGHPRVSLTGAFTPAQITGALDPEQITALTLADNDQIGELDFLHAFPHLMAVDLRRCPHVTDLAPLAPLATGLWLWDFGAQAERLRGLGELHRLRTLVLRGDTLWPGFGELPRSGALVTLYLPTTGVAGLTGIADHPELELVNLHGTDLRLTGADWAALRDLPHLEELILDAEHLGAPPAPSAALPRLPALHVVGAPVDLEHVVRLFPGLQKLKLGGPRGDVDLAPLAALPDLRDLTVFHADRVHHADRLPAQTA</sequence>
<name>A0A6G4X2X7_9ACTN</name>
<dbReference type="InterPro" id="IPR027417">
    <property type="entry name" value="P-loop_NTPase"/>
</dbReference>
<dbReference type="Pfam" id="PF22733">
    <property type="entry name" value="NNH1"/>
    <property type="match status" value="1"/>
</dbReference>
<dbReference type="Pfam" id="PF05729">
    <property type="entry name" value="NACHT"/>
    <property type="match status" value="1"/>
</dbReference>
<organism evidence="5 6">
    <name type="scientific">Streptomyces boncukensis</name>
    <dbReference type="NCBI Taxonomy" id="2711219"/>
    <lineage>
        <taxon>Bacteria</taxon>
        <taxon>Bacillati</taxon>
        <taxon>Actinomycetota</taxon>
        <taxon>Actinomycetes</taxon>
        <taxon>Kitasatosporales</taxon>
        <taxon>Streptomycetaceae</taxon>
        <taxon>Streptomyces</taxon>
    </lineage>
</organism>
<reference evidence="5 6" key="1">
    <citation type="submission" date="2020-02" db="EMBL/GenBank/DDBJ databases">
        <title>Whole-genome analyses of novel actinobacteria.</title>
        <authorList>
            <person name="Sahin N."/>
            <person name="Tatar D."/>
        </authorList>
    </citation>
    <scope>NUCLEOTIDE SEQUENCE [LARGE SCALE GENOMIC DNA]</scope>
    <source>
        <strain evidence="5 6">SB3404</strain>
    </source>
</reference>
<dbReference type="Gene3D" id="3.80.10.10">
    <property type="entry name" value="Ribonuclease Inhibitor"/>
    <property type="match status" value="1"/>
</dbReference>
<evidence type="ECO:0000313" key="5">
    <source>
        <dbReference type="EMBL" id="NGO71738.1"/>
    </source>
</evidence>
<feature type="compositionally biased region" description="Low complexity" evidence="3">
    <location>
        <begin position="241"/>
        <end position="262"/>
    </location>
</feature>
<dbReference type="SUPFAM" id="SSF52058">
    <property type="entry name" value="L domain-like"/>
    <property type="match status" value="1"/>
</dbReference>
<dbReference type="AlphaFoldDB" id="A0A6G4X2X7"/>
<keyword evidence="2" id="KW-0067">ATP-binding</keyword>
<dbReference type="InterPro" id="IPR054547">
    <property type="entry name" value="NNH1"/>
</dbReference>
<accession>A0A6G4X2X7</accession>
<comment type="caution">
    <text evidence="5">The sequence shown here is derived from an EMBL/GenBank/DDBJ whole genome shotgun (WGS) entry which is preliminary data.</text>
</comment>
<dbReference type="InterPro" id="IPR032675">
    <property type="entry name" value="LRR_dom_sf"/>
</dbReference>
<evidence type="ECO:0000256" key="1">
    <source>
        <dbReference type="ARBA" id="ARBA00022741"/>
    </source>
</evidence>
<dbReference type="InterPro" id="IPR007111">
    <property type="entry name" value="NACHT_NTPase"/>
</dbReference>
<evidence type="ECO:0000313" key="6">
    <source>
        <dbReference type="Proteomes" id="UP000477722"/>
    </source>
</evidence>
<gene>
    <name evidence="5" type="ORF">G5C65_25980</name>
</gene>
<keyword evidence="6" id="KW-1185">Reference proteome</keyword>
<keyword evidence="1" id="KW-0547">Nucleotide-binding</keyword>
<dbReference type="PANTHER" id="PTHR46844:SF1">
    <property type="entry name" value="SLR5058 PROTEIN"/>
    <property type="match status" value="1"/>
</dbReference>
<dbReference type="SUPFAM" id="SSF52540">
    <property type="entry name" value="P-loop containing nucleoside triphosphate hydrolases"/>
    <property type="match status" value="1"/>
</dbReference>
<protein>
    <submittedName>
        <fullName evidence="5">NACHT domain-containing protein</fullName>
    </submittedName>
</protein>
<dbReference type="EMBL" id="JAAKZZ010000345">
    <property type="protein sequence ID" value="NGO71738.1"/>
    <property type="molecule type" value="Genomic_DNA"/>
</dbReference>
<dbReference type="PANTHER" id="PTHR46844">
    <property type="entry name" value="SLR5058 PROTEIN"/>
    <property type="match status" value="1"/>
</dbReference>
<dbReference type="PROSITE" id="PS50837">
    <property type="entry name" value="NACHT"/>
    <property type="match status" value="1"/>
</dbReference>
<dbReference type="RefSeq" id="WP_165301366.1">
    <property type="nucleotide sequence ID" value="NZ_JAAKZZ010000345.1"/>
</dbReference>
<dbReference type="Gene3D" id="3.40.50.300">
    <property type="entry name" value="P-loop containing nucleotide triphosphate hydrolases"/>
    <property type="match status" value="1"/>
</dbReference>
<evidence type="ECO:0000256" key="3">
    <source>
        <dbReference type="SAM" id="MobiDB-lite"/>
    </source>
</evidence>
<evidence type="ECO:0000259" key="4">
    <source>
        <dbReference type="PROSITE" id="PS50837"/>
    </source>
</evidence>
<feature type="region of interest" description="Disordered" evidence="3">
    <location>
        <begin position="240"/>
        <end position="264"/>
    </location>
</feature>
<evidence type="ECO:0000256" key="2">
    <source>
        <dbReference type="ARBA" id="ARBA00022840"/>
    </source>
</evidence>
<proteinExistence type="predicted"/>
<dbReference type="Proteomes" id="UP000477722">
    <property type="component" value="Unassembled WGS sequence"/>
</dbReference>
<feature type="non-terminal residue" evidence="5">
    <location>
        <position position="1051"/>
    </location>
</feature>
<feature type="domain" description="NACHT" evidence="4">
    <location>
        <begin position="275"/>
        <end position="606"/>
    </location>
</feature>